<feature type="transmembrane region" description="Helical" evidence="1">
    <location>
        <begin position="6"/>
        <end position="31"/>
    </location>
</feature>
<dbReference type="OrthoDB" id="9961449at2"/>
<keyword evidence="1" id="KW-0472">Membrane</keyword>
<keyword evidence="1" id="KW-0812">Transmembrane</keyword>
<name>A0A4R6Y0J8_9BURK</name>
<accession>A0A4R6Y0J8</accession>
<reference evidence="2 3" key="1">
    <citation type="submission" date="2019-03" db="EMBL/GenBank/DDBJ databases">
        <title>Genomic Encyclopedia of Type Strains, Phase IV (KMG-IV): sequencing the most valuable type-strain genomes for metagenomic binning, comparative biology and taxonomic classification.</title>
        <authorList>
            <person name="Goeker M."/>
        </authorList>
    </citation>
    <scope>NUCLEOTIDE SEQUENCE [LARGE SCALE GENOMIC DNA]</scope>
    <source>
        <strain evidence="2 3">DSM 102852</strain>
    </source>
</reference>
<organism evidence="2 3">
    <name type="scientific">Hydromonas duriensis</name>
    <dbReference type="NCBI Taxonomy" id="1527608"/>
    <lineage>
        <taxon>Bacteria</taxon>
        <taxon>Pseudomonadati</taxon>
        <taxon>Pseudomonadota</taxon>
        <taxon>Betaproteobacteria</taxon>
        <taxon>Burkholderiales</taxon>
        <taxon>Burkholderiaceae</taxon>
        <taxon>Hydromonas</taxon>
    </lineage>
</organism>
<gene>
    <name evidence="2" type="ORF">DFR44_13211</name>
</gene>
<dbReference type="AlphaFoldDB" id="A0A4R6Y0J8"/>
<dbReference type="RefSeq" id="WP_133621480.1">
    <property type="nucleotide sequence ID" value="NZ_SNZE01000032.1"/>
</dbReference>
<comment type="caution">
    <text evidence="2">The sequence shown here is derived from an EMBL/GenBank/DDBJ whole genome shotgun (WGS) entry which is preliminary data.</text>
</comment>
<protein>
    <submittedName>
        <fullName evidence="2">Uncharacterized protein</fullName>
    </submittedName>
</protein>
<proteinExistence type="predicted"/>
<keyword evidence="1" id="KW-1133">Transmembrane helix</keyword>
<evidence type="ECO:0000313" key="2">
    <source>
        <dbReference type="EMBL" id="TDR28872.1"/>
    </source>
</evidence>
<evidence type="ECO:0000313" key="3">
    <source>
        <dbReference type="Proteomes" id="UP000294480"/>
    </source>
</evidence>
<keyword evidence="3" id="KW-1185">Reference proteome</keyword>
<evidence type="ECO:0000256" key="1">
    <source>
        <dbReference type="SAM" id="Phobius"/>
    </source>
</evidence>
<feature type="transmembrane region" description="Helical" evidence="1">
    <location>
        <begin position="70"/>
        <end position="94"/>
    </location>
</feature>
<sequence>MLFITIYYLTGIALIAGVGALMVGQMFGVVAVPNLVEKTSWKYFVLFFCMLIPFLGALVCLLNYQKTVYASRFVIVGLACLAASALGLLGLRLLSYTL</sequence>
<dbReference type="EMBL" id="SNZE01000032">
    <property type="protein sequence ID" value="TDR28872.1"/>
    <property type="molecule type" value="Genomic_DNA"/>
</dbReference>
<dbReference type="Proteomes" id="UP000294480">
    <property type="component" value="Unassembled WGS sequence"/>
</dbReference>
<feature type="transmembrane region" description="Helical" evidence="1">
    <location>
        <begin position="43"/>
        <end position="64"/>
    </location>
</feature>